<keyword evidence="3" id="KW-1185">Reference proteome</keyword>
<feature type="signal peptide" evidence="1">
    <location>
        <begin position="1"/>
        <end position="29"/>
    </location>
</feature>
<dbReference type="Proteomes" id="UP000700732">
    <property type="component" value="Unassembled WGS sequence"/>
</dbReference>
<accession>A0ABR6WC64</accession>
<proteinExistence type="predicted"/>
<comment type="caution">
    <text evidence="2">The sequence shown here is derived from an EMBL/GenBank/DDBJ whole genome shotgun (WGS) entry which is preliminary data.</text>
</comment>
<evidence type="ECO:0000313" key="3">
    <source>
        <dbReference type="Proteomes" id="UP000700732"/>
    </source>
</evidence>
<evidence type="ECO:0000313" key="2">
    <source>
        <dbReference type="EMBL" id="MBC3794160.1"/>
    </source>
</evidence>
<feature type="chain" id="PRO_5046933980" description="AMIN domain-containing protein" evidence="1">
    <location>
        <begin position="30"/>
        <end position="143"/>
    </location>
</feature>
<organism evidence="2 3">
    <name type="scientific">Spirosoma utsteinense</name>
    <dbReference type="NCBI Taxonomy" id="2585773"/>
    <lineage>
        <taxon>Bacteria</taxon>
        <taxon>Pseudomonadati</taxon>
        <taxon>Bacteroidota</taxon>
        <taxon>Cytophagia</taxon>
        <taxon>Cytophagales</taxon>
        <taxon>Cytophagaceae</taxon>
        <taxon>Spirosoma</taxon>
    </lineage>
</organism>
<protein>
    <recommendedName>
        <fullName evidence="4">AMIN domain-containing protein</fullName>
    </recommendedName>
</protein>
<name>A0ABR6WC64_9BACT</name>
<dbReference type="RefSeq" id="WP_186740315.1">
    <property type="nucleotide sequence ID" value="NZ_VFIA01000038.1"/>
</dbReference>
<gene>
    <name evidence="2" type="ORF">FH603_4687</name>
</gene>
<keyword evidence="1" id="KW-0732">Signal</keyword>
<reference evidence="2 3" key="1">
    <citation type="submission" date="2019-06" db="EMBL/GenBank/DDBJ databases">
        <title>Spirosoma utsteinense sp. nov. isolated from Antarctic ice-free soils.</title>
        <authorList>
            <person name="Tahon G."/>
        </authorList>
    </citation>
    <scope>NUCLEOTIDE SEQUENCE [LARGE SCALE GENOMIC DNA]</scope>
    <source>
        <strain evidence="2 3">LMG 31447</strain>
    </source>
</reference>
<evidence type="ECO:0000256" key="1">
    <source>
        <dbReference type="SAM" id="SignalP"/>
    </source>
</evidence>
<sequence>MKGLNFNSRSSFLSICLSALLLLASYQEASSVDRSTVVQTLNGKVMVKLEPHGSVRARVFQGKKLQYEFILDRETQQKLLTQNIDRANIYLVGEHGEELIIDDLKTQKRFVLSMFDQESKFKNIPSARTRPIVIKGYSVSLID</sequence>
<dbReference type="EMBL" id="VFIA01000038">
    <property type="protein sequence ID" value="MBC3794160.1"/>
    <property type="molecule type" value="Genomic_DNA"/>
</dbReference>
<evidence type="ECO:0008006" key="4">
    <source>
        <dbReference type="Google" id="ProtNLM"/>
    </source>
</evidence>